<evidence type="ECO:0000256" key="2">
    <source>
        <dbReference type="SAM" id="Phobius"/>
    </source>
</evidence>
<dbReference type="Proteomes" id="UP000002139">
    <property type="component" value="Chromosome"/>
</dbReference>
<dbReference type="STRING" id="448385.sce4350"/>
<feature type="region of interest" description="Disordered" evidence="1">
    <location>
        <begin position="735"/>
        <end position="755"/>
    </location>
</feature>
<organism evidence="4 5">
    <name type="scientific">Sorangium cellulosum (strain So ce56)</name>
    <name type="common">Polyangium cellulosum (strain So ce56)</name>
    <dbReference type="NCBI Taxonomy" id="448385"/>
    <lineage>
        <taxon>Bacteria</taxon>
        <taxon>Pseudomonadati</taxon>
        <taxon>Myxococcota</taxon>
        <taxon>Polyangia</taxon>
        <taxon>Polyangiales</taxon>
        <taxon>Polyangiaceae</taxon>
        <taxon>Sorangium</taxon>
    </lineage>
</organism>
<dbReference type="EMBL" id="AM746676">
    <property type="protein sequence ID" value="CAN94513.1"/>
    <property type="molecule type" value="Genomic_DNA"/>
</dbReference>
<feature type="compositionally biased region" description="Pro residues" evidence="1">
    <location>
        <begin position="226"/>
        <end position="240"/>
    </location>
</feature>
<evidence type="ECO:0000313" key="5">
    <source>
        <dbReference type="Proteomes" id="UP000002139"/>
    </source>
</evidence>
<dbReference type="PANTHER" id="PTHR30221">
    <property type="entry name" value="SMALL-CONDUCTANCE MECHANOSENSITIVE CHANNEL"/>
    <property type="match status" value="1"/>
</dbReference>
<feature type="compositionally biased region" description="Low complexity" evidence="1">
    <location>
        <begin position="198"/>
        <end position="225"/>
    </location>
</feature>
<dbReference type="GO" id="GO:0008381">
    <property type="term" value="F:mechanosensitive monoatomic ion channel activity"/>
    <property type="evidence" value="ECO:0007669"/>
    <property type="project" value="InterPro"/>
</dbReference>
<dbReference type="KEGG" id="scl:sce4350"/>
<dbReference type="GO" id="GO:0016020">
    <property type="term" value="C:membrane"/>
    <property type="evidence" value="ECO:0007669"/>
    <property type="project" value="InterPro"/>
</dbReference>
<feature type="compositionally biased region" description="Low complexity" evidence="1">
    <location>
        <begin position="241"/>
        <end position="260"/>
    </location>
</feature>
<feature type="region of interest" description="Disordered" evidence="1">
    <location>
        <begin position="96"/>
        <end position="272"/>
    </location>
</feature>
<feature type="region of interest" description="Disordered" evidence="1">
    <location>
        <begin position="1"/>
        <end position="24"/>
    </location>
</feature>
<feature type="transmembrane region" description="Helical" evidence="2">
    <location>
        <begin position="439"/>
        <end position="467"/>
    </location>
</feature>
<dbReference type="AlphaFoldDB" id="A9F2R8"/>
<keyword evidence="2" id="KW-1133">Transmembrane helix</keyword>
<evidence type="ECO:0000313" key="4">
    <source>
        <dbReference type="EMBL" id="CAN94513.1"/>
    </source>
</evidence>
<proteinExistence type="predicted"/>
<feature type="transmembrane region" description="Helical" evidence="2">
    <location>
        <begin position="574"/>
        <end position="599"/>
    </location>
</feature>
<dbReference type="BioCyc" id="SCEL448385:SCE_RS22350-MONOMER"/>
<feature type="transmembrane region" description="Helical" evidence="2">
    <location>
        <begin position="543"/>
        <end position="562"/>
    </location>
</feature>
<feature type="transmembrane region" description="Helical" evidence="2">
    <location>
        <begin position="378"/>
        <end position="399"/>
    </location>
</feature>
<evidence type="ECO:0000256" key="1">
    <source>
        <dbReference type="SAM" id="MobiDB-lite"/>
    </source>
</evidence>
<dbReference type="InterPro" id="IPR006685">
    <property type="entry name" value="MscS_channel_2nd"/>
</dbReference>
<keyword evidence="2" id="KW-0812">Transmembrane</keyword>
<protein>
    <submittedName>
        <fullName evidence="4">Hypothetical membrane protein</fullName>
    </submittedName>
</protein>
<keyword evidence="2" id="KW-0472">Membrane</keyword>
<dbReference type="InterPro" id="IPR045275">
    <property type="entry name" value="MscS_archaea/bacteria_type"/>
</dbReference>
<sequence length="755" mass="77080">MPRRQGDRSSSELGDRGFRAGSSALDRPEATAAWLAGCRPRPFHVLRRLTGGLPPAESACVQRLFPALLVALAGLIVPAGAAFAGPAQAAPARSQAAHAPSLAAPAPSQAARAPSLAAPAPSQAASAPSQAASAPSQAASAPSQAASAPSQAVPAPSQAGPAASQTAPAASQAAPSPSQLASPPDSFEPTQLAPPPDSSVQPPLVQVLPSPAEAPPASAQVVLAPAPAPRPPAPPRPAPVAPASALVGPPAPAPDQGEPVIPDPPPPPPVVEQPEARVELLGRTVFALRVHRGSLSPPERAREAARVLERAAQEKAVPEIRVDEQEGVAVVYVGDRPLVYLGPEDAAAAGHTTAAAHAAAVAGTVRDVLAKEQSRSRLATSVFSFSLLVFSGLIALLLLRKVGELVERGRAWVAEHPERLPALHVRGIEMLRPAASQGALSVALGAAGVLVRLGIAYIWILFALSLFASTRGTSEKLTGFVLAPLSELMGRIARSVPVLVLAILATLAVIVLIRFVGLFFGSVGRGETSLGWLPSELAVATGVLVRFGILVAALLLAAPLITGTDEGALTRIGFVVLAAAGLASTPLIASAAVGLSVIYGRRLRVGDIADVGGRAGRVRELTLFEARLEDEDGCVVRVPHLLSLFHPTRIRGRPPIVAVEISVDPAADLDRVRELLLKTGSGLGSRARAALVAIDEGGAHFRATMACDGDDVRSRWLTAVAQALVAADIRLGRAPASSGGARRAAPAPVDRSAAS</sequence>
<dbReference type="HOGENOM" id="CLU_368770_0_0_7"/>
<feature type="compositionally biased region" description="Low complexity" evidence="1">
    <location>
        <begin position="96"/>
        <end position="184"/>
    </location>
</feature>
<feature type="transmembrane region" description="Helical" evidence="2">
    <location>
        <begin position="498"/>
        <end position="523"/>
    </location>
</feature>
<evidence type="ECO:0000259" key="3">
    <source>
        <dbReference type="Pfam" id="PF00924"/>
    </source>
</evidence>
<feature type="compositionally biased region" description="Pro residues" evidence="1">
    <location>
        <begin position="261"/>
        <end position="271"/>
    </location>
</feature>
<dbReference type="PANTHER" id="PTHR30221:SF18">
    <property type="entry name" value="SLL0590 PROTEIN"/>
    <property type="match status" value="1"/>
</dbReference>
<gene>
    <name evidence="4" type="ordered locus">sce4350</name>
</gene>
<dbReference type="Pfam" id="PF00924">
    <property type="entry name" value="MS_channel_2nd"/>
    <property type="match status" value="1"/>
</dbReference>
<keyword evidence="5" id="KW-1185">Reference proteome</keyword>
<feature type="compositionally biased region" description="Basic and acidic residues" evidence="1">
    <location>
        <begin position="1"/>
        <end position="18"/>
    </location>
</feature>
<reference evidence="4 5" key="1">
    <citation type="journal article" date="2007" name="Nat. Biotechnol.">
        <title>Complete genome sequence of the myxobacterium Sorangium cellulosum.</title>
        <authorList>
            <person name="Schneiker S."/>
            <person name="Perlova O."/>
            <person name="Kaiser O."/>
            <person name="Gerth K."/>
            <person name="Alici A."/>
            <person name="Altmeyer M.O."/>
            <person name="Bartels D."/>
            <person name="Bekel T."/>
            <person name="Beyer S."/>
            <person name="Bode E."/>
            <person name="Bode H.B."/>
            <person name="Bolten C.J."/>
            <person name="Choudhuri J.V."/>
            <person name="Doss S."/>
            <person name="Elnakady Y.A."/>
            <person name="Frank B."/>
            <person name="Gaigalat L."/>
            <person name="Goesmann A."/>
            <person name="Groeger C."/>
            <person name="Gross F."/>
            <person name="Jelsbak L."/>
            <person name="Jelsbak L."/>
            <person name="Kalinowski J."/>
            <person name="Kegler C."/>
            <person name="Knauber T."/>
            <person name="Konietzny S."/>
            <person name="Kopp M."/>
            <person name="Krause L."/>
            <person name="Krug D."/>
            <person name="Linke B."/>
            <person name="Mahmud T."/>
            <person name="Martinez-Arias R."/>
            <person name="McHardy A.C."/>
            <person name="Merai M."/>
            <person name="Meyer F."/>
            <person name="Mormann S."/>
            <person name="Munoz-Dorado J."/>
            <person name="Perez J."/>
            <person name="Pradella S."/>
            <person name="Rachid S."/>
            <person name="Raddatz G."/>
            <person name="Rosenau F."/>
            <person name="Rueckert C."/>
            <person name="Sasse F."/>
            <person name="Scharfe M."/>
            <person name="Schuster S.C."/>
            <person name="Suen G."/>
            <person name="Treuner-Lange A."/>
            <person name="Velicer G.J."/>
            <person name="Vorholter F.-J."/>
            <person name="Weissman K.J."/>
            <person name="Welch R.D."/>
            <person name="Wenzel S.C."/>
            <person name="Whitworth D.E."/>
            <person name="Wilhelm S."/>
            <person name="Wittmann C."/>
            <person name="Bloecker H."/>
            <person name="Puehler A."/>
            <person name="Mueller R."/>
        </authorList>
    </citation>
    <scope>NUCLEOTIDE SEQUENCE [LARGE SCALE GENOMIC DNA]</scope>
    <source>
        <strain evidence="5">So ce56</strain>
    </source>
</reference>
<feature type="domain" description="Mechanosensitive ion channel MscS" evidence="3">
    <location>
        <begin position="590"/>
        <end position="640"/>
    </location>
</feature>
<accession>A9F2R8</accession>
<dbReference type="eggNOG" id="COG0668">
    <property type="taxonomic scope" value="Bacteria"/>
</dbReference>
<name>A9F2R8_SORC5</name>